<evidence type="ECO:0000313" key="6">
    <source>
        <dbReference type="Proteomes" id="UP000655225"/>
    </source>
</evidence>
<dbReference type="GO" id="GO:0005634">
    <property type="term" value="C:nucleus"/>
    <property type="evidence" value="ECO:0007669"/>
    <property type="project" value="UniProtKB-SubCell"/>
</dbReference>
<dbReference type="PANTHER" id="PTHR12663">
    <property type="entry name" value="ANDROGEN INDUCED INHIBITOR OF PROLIFERATION AS3 / PDS5-RELATED"/>
    <property type="match status" value="1"/>
</dbReference>
<keyword evidence="6" id="KW-1185">Reference proteome</keyword>
<evidence type="ECO:0000313" key="5">
    <source>
        <dbReference type="EMBL" id="KAF8404361.1"/>
    </source>
</evidence>
<dbReference type="GO" id="GO:0006281">
    <property type="term" value="P:DNA repair"/>
    <property type="evidence" value="ECO:0007669"/>
    <property type="project" value="UniProtKB-KW"/>
</dbReference>
<evidence type="ECO:0000256" key="3">
    <source>
        <dbReference type="ARBA" id="ARBA00023204"/>
    </source>
</evidence>
<dbReference type="AlphaFoldDB" id="A0A834ZIK8"/>
<comment type="subcellular location">
    <subcellularLocation>
        <location evidence="1">Nucleus</location>
    </subcellularLocation>
</comment>
<dbReference type="OrthoDB" id="200660at2759"/>
<comment type="caution">
    <text evidence="5">The sequence shown here is derived from an EMBL/GenBank/DDBJ whole genome shotgun (WGS) entry which is preliminary data.</text>
</comment>
<proteinExistence type="predicted"/>
<organism evidence="5 6">
    <name type="scientific">Tetracentron sinense</name>
    <name type="common">Spur-leaf</name>
    <dbReference type="NCBI Taxonomy" id="13715"/>
    <lineage>
        <taxon>Eukaryota</taxon>
        <taxon>Viridiplantae</taxon>
        <taxon>Streptophyta</taxon>
        <taxon>Embryophyta</taxon>
        <taxon>Tracheophyta</taxon>
        <taxon>Spermatophyta</taxon>
        <taxon>Magnoliopsida</taxon>
        <taxon>Trochodendrales</taxon>
        <taxon>Trochodendraceae</taxon>
        <taxon>Tetracentron</taxon>
    </lineage>
</organism>
<gene>
    <name evidence="5" type="ORF">HHK36_009244</name>
</gene>
<keyword evidence="4" id="KW-0539">Nucleus</keyword>
<evidence type="ECO:0000256" key="4">
    <source>
        <dbReference type="ARBA" id="ARBA00023242"/>
    </source>
</evidence>
<dbReference type="EMBL" id="JABCRI010000006">
    <property type="protein sequence ID" value="KAF8404361.1"/>
    <property type="molecule type" value="Genomic_DNA"/>
</dbReference>
<dbReference type="GO" id="GO:0000785">
    <property type="term" value="C:chromatin"/>
    <property type="evidence" value="ECO:0007669"/>
    <property type="project" value="TreeGrafter"/>
</dbReference>
<sequence length="186" mass="21048">MNTGETPVLLRTAYSPDSLSLFRLCILGDAFIAPTGRSYYKWISSLEIIAKVRTFVVMLDLKCDALVLEMLQNFLKSMSAFRPSKLQKDHIAVGFGRKDLFRSRKILATLSRREEANIKPHTDVDIFMKGEMLVGPAKTLFMYEKSTGLDSNNGGRFLTEQSSFMIRAWMEANTNGGRLVLTYCNK</sequence>
<evidence type="ECO:0000256" key="1">
    <source>
        <dbReference type="ARBA" id="ARBA00004123"/>
    </source>
</evidence>
<keyword evidence="2" id="KW-0227">DNA damage</keyword>
<evidence type="ECO:0000256" key="2">
    <source>
        <dbReference type="ARBA" id="ARBA00022763"/>
    </source>
</evidence>
<reference evidence="5 6" key="1">
    <citation type="submission" date="2020-04" db="EMBL/GenBank/DDBJ databases">
        <title>Plant Genome Project.</title>
        <authorList>
            <person name="Zhang R.-G."/>
        </authorList>
    </citation>
    <scope>NUCLEOTIDE SEQUENCE [LARGE SCALE GENOMIC DNA]</scope>
    <source>
        <strain evidence="5">YNK0</strain>
        <tissue evidence="5">Leaf</tissue>
    </source>
</reference>
<dbReference type="GO" id="GO:0007064">
    <property type="term" value="P:mitotic sister chromatid cohesion"/>
    <property type="evidence" value="ECO:0007669"/>
    <property type="project" value="InterPro"/>
</dbReference>
<protein>
    <submittedName>
        <fullName evidence="5">Uncharacterized protein</fullName>
    </submittedName>
</protein>
<name>A0A834ZIK8_TETSI</name>
<accession>A0A834ZIK8</accession>
<dbReference type="Proteomes" id="UP000655225">
    <property type="component" value="Unassembled WGS sequence"/>
</dbReference>
<dbReference type="InterPro" id="IPR039776">
    <property type="entry name" value="Pds5"/>
</dbReference>
<keyword evidence="3" id="KW-0234">DNA repair</keyword>
<dbReference type="PANTHER" id="PTHR12663:SF3">
    <property type="entry name" value="SISTER CHROMATID COHESION PROTEIN PDS5 HOMOLOG C"/>
    <property type="match status" value="1"/>
</dbReference>